<keyword evidence="8" id="KW-0819">tRNA processing</keyword>
<dbReference type="Gene3D" id="3.20.20.70">
    <property type="entry name" value="Aldolase class I"/>
    <property type="match status" value="1"/>
</dbReference>
<evidence type="ECO:0000256" key="16">
    <source>
        <dbReference type="ARBA" id="ARBA00049513"/>
    </source>
</evidence>
<dbReference type="GO" id="GO:0102265">
    <property type="term" value="F:tRNA-dihydrouridine47 synthase activity"/>
    <property type="evidence" value="ECO:0007669"/>
    <property type="project" value="UniProtKB-EC"/>
</dbReference>
<keyword evidence="6" id="KW-0288">FMN</keyword>
<evidence type="ECO:0000313" key="19">
    <source>
        <dbReference type="EMBL" id="KDQ49837.1"/>
    </source>
</evidence>
<dbReference type="GO" id="GO:0006397">
    <property type="term" value="P:mRNA processing"/>
    <property type="evidence" value="ECO:0007669"/>
    <property type="project" value="UniProtKB-KW"/>
</dbReference>
<dbReference type="InterPro" id="IPR013785">
    <property type="entry name" value="Aldolase_TIM"/>
</dbReference>
<keyword evidence="9" id="KW-0479">Metal-binding</keyword>
<gene>
    <name evidence="19" type="ORF">JAAARDRAFT_200489</name>
</gene>
<sequence>MEPKKSYPAGTAAIKAEYVIAYSQPVDIPDDDAAEATTSHTTSDPRDARDSQGGSKRLTGPTPRCRYARCPDEVQREEELELEWYDLYPPPSSKPQEKNGPQSVVTLQRKYSVYNLRVGNQVFVLVLLKFGGFDSGGASKGVDFVDLNCGCPIDLVFKSGAGSALLDTPGNSPKSSLG</sequence>
<dbReference type="Pfam" id="PF01207">
    <property type="entry name" value="Dus"/>
    <property type="match status" value="1"/>
</dbReference>
<evidence type="ECO:0000256" key="13">
    <source>
        <dbReference type="ARBA" id="ARBA00048266"/>
    </source>
</evidence>
<feature type="region of interest" description="Disordered" evidence="17">
    <location>
        <begin position="29"/>
        <end position="70"/>
    </location>
</feature>
<evidence type="ECO:0000256" key="2">
    <source>
        <dbReference type="ARBA" id="ARBA00005451"/>
    </source>
</evidence>
<evidence type="ECO:0000256" key="14">
    <source>
        <dbReference type="ARBA" id="ARBA00048342"/>
    </source>
</evidence>
<comment type="catalytic activity">
    <reaction evidence="13">
        <text>5,6-dihydrouridine(47) in tRNA + NAD(+) = uridine(47) in tRNA + NADH + H(+)</text>
        <dbReference type="Rhea" id="RHEA:53364"/>
        <dbReference type="Rhea" id="RHEA-COMP:13539"/>
        <dbReference type="Rhea" id="RHEA-COMP:13540"/>
        <dbReference type="ChEBI" id="CHEBI:15378"/>
        <dbReference type="ChEBI" id="CHEBI:57540"/>
        <dbReference type="ChEBI" id="CHEBI:57945"/>
        <dbReference type="ChEBI" id="CHEBI:65315"/>
        <dbReference type="ChEBI" id="CHEBI:74443"/>
        <dbReference type="EC" id="1.3.1.89"/>
    </reaction>
    <physiologicalReaction direction="right-to-left" evidence="13">
        <dbReference type="Rhea" id="RHEA:53366"/>
    </physiologicalReaction>
</comment>
<keyword evidence="10" id="KW-0521">NADP</keyword>
<dbReference type="AlphaFoldDB" id="A0A067PFQ3"/>
<comment type="cofactor">
    <cofactor evidence="1">
        <name>FMN</name>
        <dbReference type="ChEBI" id="CHEBI:58210"/>
    </cofactor>
</comment>
<evidence type="ECO:0000256" key="15">
    <source>
        <dbReference type="ARBA" id="ARBA00049447"/>
    </source>
</evidence>
<evidence type="ECO:0000259" key="18">
    <source>
        <dbReference type="Pfam" id="PF01207"/>
    </source>
</evidence>
<evidence type="ECO:0000256" key="4">
    <source>
        <dbReference type="ARBA" id="ARBA00022143"/>
    </source>
</evidence>
<dbReference type="GO" id="GO:0008270">
    <property type="term" value="F:zinc ion binding"/>
    <property type="evidence" value="ECO:0007669"/>
    <property type="project" value="UniProtKB-KW"/>
</dbReference>
<accession>A0A067PFQ3</accession>
<evidence type="ECO:0000256" key="9">
    <source>
        <dbReference type="ARBA" id="ARBA00022771"/>
    </source>
</evidence>
<keyword evidence="5" id="KW-0285">Flavoprotein</keyword>
<organism evidence="19 20">
    <name type="scientific">Jaapia argillacea MUCL 33604</name>
    <dbReference type="NCBI Taxonomy" id="933084"/>
    <lineage>
        <taxon>Eukaryota</taxon>
        <taxon>Fungi</taxon>
        <taxon>Dikarya</taxon>
        <taxon>Basidiomycota</taxon>
        <taxon>Agaricomycotina</taxon>
        <taxon>Agaricomycetes</taxon>
        <taxon>Agaricomycetidae</taxon>
        <taxon>Jaapiales</taxon>
        <taxon>Jaapiaceae</taxon>
        <taxon>Jaapia</taxon>
    </lineage>
</organism>
<evidence type="ECO:0000256" key="17">
    <source>
        <dbReference type="SAM" id="MobiDB-lite"/>
    </source>
</evidence>
<dbReference type="HOGENOM" id="CLU_1510843_0_0_1"/>
<dbReference type="InterPro" id="IPR035587">
    <property type="entry name" value="DUS-like_FMN-bd"/>
</dbReference>
<evidence type="ECO:0000256" key="8">
    <source>
        <dbReference type="ARBA" id="ARBA00022694"/>
    </source>
</evidence>
<dbReference type="GO" id="GO:0003723">
    <property type="term" value="F:RNA binding"/>
    <property type="evidence" value="ECO:0007669"/>
    <property type="project" value="TreeGrafter"/>
</dbReference>
<dbReference type="InParanoid" id="A0A067PFQ3"/>
<reference evidence="20" key="1">
    <citation type="journal article" date="2014" name="Proc. Natl. Acad. Sci. U.S.A.">
        <title>Extensive sampling of basidiomycete genomes demonstrates inadequacy of the white-rot/brown-rot paradigm for wood decay fungi.</title>
        <authorList>
            <person name="Riley R."/>
            <person name="Salamov A.A."/>
            <person name="Brown D.W."/>
            <person name="Nagy L.G."/>
            <person name="Floudas D."/>
            <person name="Held B.W."/>
            <person name="Levasseur A."/>
            <person name="Lombard V."/>
            <person name="Morin E."/>
            <person name="Otillar R."/>
            <person name="Lindquist E.A."/>
            <person name="Sun H."/>
            <person name="LaButti K.M."/>
            <person name="Schmutz J."/>
            <person name="Jabbour D."/>
            <person name="Luo H."/>
            <person name="Baker S.E."/>
            <person name="Pisabarro A.G."/>
            <person name="Walton J.D."/>
            <person name="Blanchette R.A."/>
            <person name="Henrissat B."/>
            <person name="Martin F."/>
            <person name="Cullen D."/>
            <person name="Hibbett D.S."/>
            <person name="Grigoriev I.V."/>
        </authorList>
    </citation>
    <scope>NUCLEOTIDE SEQUENCE [LARGE SCALE GENOMIC DNA]</scope>
    <source>
        <strain evidence="20">MUCL 33604</strain>
    </source>
</reference>
<comment type="similarity">
    <text evidence="2">Belongs to the Dus family. Dus3 subfamily.</text>
</comment>
<feature type="domain" description="DUS-like FMN-binding" evidence="18">
    <location>
        <begin position="140"/>
        <end position="169"/>
    </location>
</feature>
<dbReference type="PANTHER" id="PTHR45846:SF1">
    <property type="entry name" value="TRNA-DIHYDROURIDINE(47) SYNTHASE [NAD(P)(+)]-LIKE"/>
    <property type="match status" value="1"/>
</dbReference>
<dbReference type="PROSITE" id="PS01136">
    <property type="entry name" value="UPF0034"/>
    <property type="match status" value="1"/>
</dbReference>
<dbReference type="STRING" id="933084.A0A067PFQ3"/>
<keyword evidence="7" id="KW-0507">mRNA processing</keyword>
<evidence type="ECO:0000256" key="6">
    <source>
        <dbReference type="ARBA" id="ARBA00022643"/>
    </source>
</evidence>
<dbReference type="EMBL" id="KL197772">
    <property type="protein sequence ID" value="KDQ49837.1"/>
    <property type="molecule type" value="Genomic_DNA"/>
</dbReference>
<dbReference type="SUPFAM" id="SSF51395">
    <property type="entry name" value="FMN-linked oxidoreductases"/>
    <property type="match status" value="1"/>
</dbReference>
<dbReference type="PANTHER" id="PTHR45846">
    <property type="entry name" value="TRNA-DIHYDROURIDINE(47) SYNTHASE [NAD(P)(+)]-LIKE"/>
    <property type="match status" value="1"/>
</dbReference>
<comment type="catalytic activity">
    <reaction evidence="16">
        <text>5,6-dihydrouridine(47) in tRNA + NADP(+) = uridine(47) in tRNA + NADPH + H(+)</text>
        <dbReference type="Rhea" id="RHEA:53360"/>
        <dbReference type="Rhea" id="RHEA-COMP:13539"/>
        <dbReference type="Rhea" id="RHEA-COMP:13540"/>
        <dbReference type="ChEBI" id="CHEBI:15378"/>
        <dbReference type="ChEBI" id="CHEBI:57783"/>
        <dbReference type="ChEBI" id="CHEBI:58349"/>
        <dbReference type="ChEBI" id="CHEBI:65315"/>
        <dbReference type="ChEBI" id="CHEBI:74443"/>
        <dbReference type="EC" id="1.3.1.89"/>
    </reaction>
    <physiologicalReaction direction="right-to-left" evidence="16">
        <dbReference type="Rhea" id="RHEA:53362"/>
    </physiologicalReaction>
</comment>
<name>A0A067PFQ3_9AGAM</name>
<evidence type="ECO:0000256" key="5">
    <source>
        <dbReference type="ARBA" id="ARBA00022630"/>
    </source>
</evidence>
<evidence type="ECO:0000256" key="11">
    <source>
        <dbReference type="ARBA" id="ARBA00023002"/>
    </source>
</evidence>
<keyword evidence="20" id="KW-1185">Reference proteome</keyword>
<evidence type="ECO:0000256" key="3">
    <source>
        <dbReference type="ARBA" id="ARBA00012376"/>
    </source>
</evidence>
<protein>
    <recommendedName>
        <fullName evidence="4">tRNA-dihydrouridine(47) synthase [NAD(P)(+)]</fullName>
        <ecNumber evidence="3">1.3.1.89</ecNumber>
    </recommendedName>
    <alternativeName>
        <fullName evidence="12">tRNA-dihydrouridine synthase 3</fullName>
    </alternativeName>
</protein>
<comment type="catalytic activity">
    <reaction evidence="14">
        <text>a 5,6-dihydrouridine in mRNA + NAD(+) = a uridine in mRNA + NADH + H(+)</text>
        <dbReference type="Rhea" id="RHEA:69851"/>
        <dbReference type="Rhea" id="RHEA-COMP:14658"/>
        <dbReference type="Rhea" id="RHEA-COMP:17789"/>
        <dbReference type="ChEBI" id="CHEBI:15378"/>
        <dbReference type="ChEBI" id="CHEBI:57540"/>
        <dbReference type="ChEBI" id="CHEBI:57945"/>
        <dbReference type="ChEBI" id="CHEBI:65315"/>
        <dbReference type="ChEBI" id="CHEBI:74443"/>
    </reaction>
    <physiologicalReaction direction="right-to-left" evidence="14">
        <dbReference type="Rhea" id="RHEA:69853"/>
    </physiologicalReaction>
</comment>
<keyword evidence="11" id="KW-0560">Oxidoreductase</keyword>
<evidence type="ECO:0000256" key="1">
    <source>
        <dbReference type="ARBA" id="ARBA00001917"/>
    </source>
</evidence>
<evidence type="ECO:0000256" key="12">
    <source>
        <dbReference type="ARBA" id="ARBA00031322"/>
    </source>
</evidence>
<keyword evidence="9" id="KW-0863">Zinc-finger</keyword>
<dbReference type="OrthoDB" id="259935at2759"/>
<keyword evidence="9" id="KW-0862">Zinc</keyword>
<dbReference type="EC" id="1.3.1.89" evidence="3"/>
<comment type="catalytic activity">
    <reaction evidence="15">
        <text>a 5,6-dihydrouridine in mRNA + NADP(+) = a uridine in mRNA + NADPH + H(+)</text>
        <dbReference type="Rhea" id="RHEA:69855"/>
        <dbReference type="Rhea" id="RHEA-COMP:14658"/>
        <dbReference type="Rhea" id="RHEA-COMP:17789"/>
        <dbReference type="ChEBI" id="CHEBI:15378"/>
        <dbReference type="ChEBI" id="CHEBI:57783"/>
        <dbReference type="ChEBI" id="CHEBI:58349"/>
        <dbReference type="ChEBI" id="CHEBI:65315"/>
        <dbReference type="ChEBI" id="CHEBI:74443"/>
    </reaction>
    <physiologicalReaction direction="right-to-left" evidence="15">
        <dbReference type="Rhea" id="RHEA:69857"/>
    </physiologicalReaction>
</comment>
<evidence type="ECO:0000313" key="20">
    <source>
        <dbReference type="Proteomes" id="UP000027265"/>
    </source>
</evidence>
<dbReference type="InterPro" id="IPR018517">
    <property type="entry name" value="tRNA_hU_synthase_CS"/>
</dbReference>
<proteinExistence type="inferred from homology"/>
<evidence type="ECO:0000256" key="10">
    <source>
        <dbReference type="ARBA" id="ARBA00022857"/>
    </source>
</evidence>
<dbReference type="Proteomes" id="UP000027265">
    <property type="component" value="Unassembled WGS sequence"/>
</dbReference>
<evidence type="ECO:0000256" key="7">
    <source>
        <dbReference type="ARBA" id="ARBA00022664"/>
    </source>
</evidence>
<dbReference type="GO" id="GO:0050660">
    <property type="term" value="F:flavin adenine dinucleotide binding"/>
    <property type="evidence" value="ECO:0007669"/>
    <property type="project" value="InterPro"/>
</dbReference>